<keyword evidence="2" id="KW-1185">Reference proteome</keyword>
<reference evidence="1 2" key="1">
    <citation type="journal article" date="2018" name="ACS Chem. Biol.">
        <title>Ketoreductase domain dysfunction expands chemodiversity: malyngamide biosynthesis in the cyanobacterium Okeania hirsuta.</title>
        <authorList>
            <person name="Moss N.A."/>
            <person name="Leao T."/>
            <person name="Rankin M."/>
            <person name="McCullough T.M."/>
            <person name="Qu P."/>
            <person name="Korobeynikov A."/>
            <person name="Smith J.L."/>
            <person name="Gerwick L."/>
            <person name="Gerwick W.H."/>
        </authorList>
    </citation>
    <scope>NUCLEOTIDE SEQUENCE [LARGE SCALE GENOMIC DNA]</scope>
    <source>
        <strain evidence="1 2">PAB10Feb10-1</strain>
    </source>
</reference>
<dbReference type="EMBL" id="RCBY01000037">
    <property type="protein sequence ID" value="RQH47205.1"/>
    <property type="molecule type" value="Genomic_DNA"/>
</dbReference>
<organism evidence="1 2">
    <name type="scientific">Okeania hirsuta</name>
    <dbReference type="NCBI Taxonomy" id="1458930"/>
    <lineage>
        <taxon>Bacteria</taxon>
        <taxon>Bacillati</taxon>
        <taxon>Cyanobacteriota</taxon>
        <taxon>Cyanophyceae</taxon>
        <taxon>Oscillatoriophycideae</taxon>
        <taxon>Oscillatoriales</taxon>
        <taxon>Microcoleaceae</taxon>
        <taxon>Okeania</taxon>
    </lineage>
</organism>
<dbReference type="Proteomes" id="UP000269154">
    <property type="component" value="Unassembled WGS sequence"/>
</dbReference>
<comment type="caution">
    <text evidence="1">The sequence shown here is derived from an EMBL/GenBank/DDBJ whole genome shotgun (WGS) entry which is preliminary data.</text>
</comment>
<protein>
    <submittedName>
        <fullName evidence="1">Uncharacterized protein</fullName>
    </submittedName>
</protein>
<proteinExistence type="predicted"/>
<evidence type="ECO:0000313" key="2">
    <source>
        <dbReference type="Proteomes" id="UP000269154"/>
    </source>
</evidence>
<gene>
    <name evidence="1" type="ORF">D5R40_09170</name>
</gene>
<dbReference type="AlphaFoldDB" id="A0A3N6PPJ0"/>
<name>A0A3N6PPJ0_9CYAN</name>
<sequence>MYFDFINSLGLEKRLIYILGINLPSIFSQKNALRKVHRQITRAVQNKEKVKELKKYLFDCLPDIYERTNRSIMFNKILNSFCQKNNLAYSDFLQKTLDLETGILKKEFHVPEDNDDHFINNRYTWKLYGSKLQSISSEQDKTRVKTVQSLQMQELENKLIKLREWECKLEEIKDKLKQI</sequence>
<evidence type="ECO:0000313" key="1">
    <source>
        <dbReference type="EMBL" id="RQH47205.1"/>
    </source>
</evidence>
<accession>A0A3N6PPJ0</accession>